<dbReference type="CDD" id="cd05819">
    <property type="entry name" value="NHL"/>
    <property type="match status" value="2"/>
</dbReference>
<dbReference type="GO" id="GO:0008270">
    <property type="term" value="F:zinc ion binding"/>
    <property type="evidence" value="ECO:0007669"/>
    <property type="project" value="UniProtKB-KW"/>
</dbReference>
<dbReference type="AlphaFoldDB" id="A0A815VUI7"/>
<feature type="repeat" description="NHL" evidence="6">
    <location>
        <begin position="455"/>
        <end position="495"/>
    </location>
</feature>
<feature type="transmembrane region" description="Helical" evidence="7">
    <location>
        <begin position="803"/>
        <end position="826"/>
    </location>
</feature>
<keyword evidence="4 7" id="KW-1133">Transmembrane helix</keyword>
<dbReference type="GO" id="GO:0043161">
    <property type="term" value="P:proteasome-mediated ubiquitin-dependent protein catabolic process"/>
    <property type="evidence" value="ECO:0007669"/>
    <property type="project" value="TreeGrafter"/>
</dbReference>
<evidence type="ECO:0000256" key="2">
    <source>
        <dbReference type="ARBA" id="ARBA00022692"/>
    </source>
</evidence>
<feature type="transmembrane region" description="Helical" evidence="7">
    <location>
        <begin position="838"/>
        <end position="864"/>
    </location>
</feature>
<dbReference type="GO" id="GO:0061630">
    <property type="term" value="F:ubiquitin protein ligase activity"/>
    <property type="evidence" value="ECO:0007669"/>
    <property type="project" value="TreeGrafter"/>
</dbReference>
<evidence type="ECO:0000256" key="7">
    <source>
        <dbReference type="SAM" id="Phobius"/>
    </source>
</evidence>
<dbReference type="InterPro" id="IPR001258">
    <property type="entry name" value="NHL_repeat"/>
</dbReference>
<organism evidence="9 10">
    <name type="scientific">Adineta ricciae</name>
    <name type="common">Rotifer</name>
    <dbReference type="NCBI Taxonomy" id="249248"/>
    <lineage>
        <taxon>Eukaryota</taxon>
        <taxon>Metazoa</taxon>
        <taxon>Spiralia</taxon>
        <taxon>Gnathifera</taxon>
        <taxon>Rotifera</taxon>
        <taxon>Eurotatoria</taxon>
        <taxon>Bdelloidea</taxon>
        <taxon>Adinetida</taxon>
        <taxon>Adinetidae</taxon>
        <taxon>Adineta</taxon>
    </lineage>
</organism>
<dbReference type="PROSITE" id="PS51125">
    <property type="entry name" value="NHL"/>
    <property type="match status" value="3"/>
</dbReference>
<dbReference type="EMBL" id="CAJNOJ010000943">
    <property type="protein sequence ID" value="CAF1535000.1"/>
    <property type="molecule type" value="Genomic_DNA"/>
</dbReference>
<dbReference type="SUPFAM" id="SSF81321">
    <property type="entry name" value="Family A G protein-coupled receptor-like"/>
    <property type="match status" value="1"/>
</dbReference>
<dbReference type="Gene3D" id="1.20.1070.10">
    <property type="entry name" value="Rhodopsin 7-helix transmembrane proteins"/>
    <property type="match status" value="1"/>
</dbReference>
<dbReference type="InterPro" id="IPR050952">
    <property type="entry name" value="TRIM-NHL_E3_ligases"/>
</dbReference>
<dbReference type="InterPro" id="IPR011042">
    <property type="entry name" value="6-blade_b-propeller_TolB-like"/>
</dbReference>
<dbReference type="PROSITE" id="PS50262">
    <property type="entry name" value="G_PROTEIN_RECEP_F1_2"/>
    <property type="match status" value="1"/>
</dbReference>
<feature type="repeat" description="NHL" evidence="6">
    <location>
        <begin position="87"/>
        <end position="126"/>
    </location>
</feature>
<dbReference type="PANTHER" id="PTHR24104">
    <property type="entry name" value="E3 UBIQUITIN-PROTEIN LIGASE NHLRC1-RELATED"/>
    <property type="match status" value="1"/>
</dbReference>
<feature type="transmembrane region" description="Helical" evidence="7">
    <location>
        <begin position="1033"/>
        <end position="1053"/>
    </location>
</feature>
<dbReference type="InterPro" id="IPR000276">
    <property type="entry name" value="GPCR_Rhodpsn"/>
</dbReference>
<protein>
    <recommendedName>
        <fullName evidence="8">G-protein coupled receptors family 1 profile domain-containing protein</fullName>
    </recommendedName>
</protein>
<feature type="transmembrane region" description="Helical" evidence="7">
    <location>
        <begin position="922"/>
        <end position="944"/>
    </location>
</feature>
<evidence type="ECO:0000256" key="6">
    <source>
        <dbReference type="PROSITE-ProRule" id="PRU00504"/>
    </source>
</evidence>
<proteinExistence type="predicted"/>
<dbReference type="InterPro" id="IPR017452">
    <property type="entry name" value="GPCR_Rhodpsn_7TM"/>
</dbReference>
<evidence type="ECO:0000313" key="10">
    <source>
        <dbReference type="Proteomes" id="UP000663852"/>
    </source>
</evidence>
<comment type="subcellular location">
    <subcellularLocation>
        <location evidence="1">Membrane</location>
    </subcellularLocation>
</comment>
<sequence length="1105" mass="125114">MNINALYSLFVATNGDIYYGNNLGPRRIDKWIAESNTNVTVIHAQLSLNGLFIDTNDSLYFSLSTHEVMRKSLHDPSRALVRMAGTGAIGSRFNELNMPRGIFVDTNFDLYIADSGNHRVQLVRLGQSIGMPVAGDGTINPTISLSWPNMVILDAQKYLFILDVGNDRIVGPGPNGFRCLVGCRGTGTQSFQLSIPFSFAFDRSGNIFVADQHNHRIQKFSFLEKSCTTSMVQPKFCATAEWNPIGNTFAVGSMVETIQIHVWHEGTHYLKKTIPINDIPASFFVANNNDIYIASRYQPRVSKWIAENGTLVTVSDFSATCECLFIDSNDTLYCGLSGKSQVVKKYVDDMTLVRAAGTGVWGSNLDQIRSACGIFVDTNFDLYIADCENHRVHLFQLEQTVGIVVAGYQSKNPTIDLRRPTVVVLDVEKYLFIVDMGNHRIVGSGVNGFRCLVGCRGKGSQPHQLDTPVGLSFDTLGNMFVVDGWNNRIQNFSFLEKSCVYGSLVLKLVYHSSLTKANQIYFRDCNIPNFYYESIQIYVIENGYYTFRTYSGMDTYGYIYEKIFNALNPLENILKEDDQSGSANQFQLDVFLQANKTYILVVTTYSPRESGTFDIAILGINTVLLKKLSNPVNVQVTHLSAFHVDSSLYYRDCNMPKCYYEALQINLFQRDVYVIWSESNVNTYGYIYQHDFNPFEPLKNLLAVHDGKCNNGQFKFVIDLQINMKYILVVTTYRPMTTGNFSVFVSGPANVSLTYFSTKESSCIIGHLCNSHVKGVGLTLDDILNDLLQPNTPLNKQSFSIQISAALTIIMFIASSINTIFSFFIFRHKDAQNVGCGVYLLALSITSLLTIAMFVVKFWFLVFSQINGWTNILVLRIGCKSIETILKVCVCSDSWLNVCVSIERAIHVLKGVSFKKEKSKQIARWIVTTLPFCITITLIHELIYRKLFEYQTEPDKISNDNVERFTWCITRYPPTVQSYNTIILFFHLVTPFIINLFSALYIIFGVARRRSAAQAARSYKKHIREQFHEHKQLVISPVILLILTFPRLVISLLPGCLKKSQNVWLYLSGYFISFTPPMLIFLIFVLPSNLYMKIFKELVKGLRRR</sequence>
<dbReference type="GO" id="GO:0016020">
    <property type="term" value="C:membrane"/>
    <property type="evidence" value="ECO:0007669"/>
    <property type="project" value="UniProtKB-SubCell"/>
</dbReference>
<evidence type="ECO:0000256" key="5">
    <source>
        <dbReference type="ARBA" id="ARBA00023136"/>
    </source>
</evidence>
<gene>
    <name evidence="9" type="ORF">EDS130_LOCUS44874</name>
</gene>
<dbReference type="OrthoDB" id="10020332at2759"/>
<dbReference type="GO" id="GO:0000209">
    <property type="term" value="P:protein polyubiquitination"/>
    <property type="evidence" value="ECO:0007669"/>
    <property type="project" value="TreeGrafter"/>
</dbReference>
<dbReference type="GO" id="GO:0004930">
    <property type="term" value="F:G protein-coupled receptor activity"/>
    <property type="evidence" value="ECO:0007669"/>
    <property type="project" value="InterPro"/>
</dbReference>
<evidence type="ECO:0000256" key="3">
    <source>
        <dbReference type="ARBA" id="ARBA00022737"/>
    </source>
</evidence>
<feature type="transmembrane region" description="Helical" evidence="7">
    <location>
        <begin position="982"/>
        <end position="1007"/>
    </location>
</feature>
<dbReference type="Proteomes" id="UP000663852">
    <property type="component" value="Unassembled WGS sequence"/>
</dbReference>
<reference evidence="9" key="1">
    <citation type="submission" date="2021-02" db="EMBL/GenBank/DDBJ databases">
        <authorList>
            <person name="Nowell W R."/>
        </authorList>
    </citation>
    <scope>NUCLEOTIDE SEQUENCE</scope>
</reference>
<accession>A0A815VUI7</accession>
<feature type="transmembrane region" description="Helical" evidence="7">
    <location>
        <begin position="1065"/>
        <end position="1086"/>
    </location>
</feature>
<name>A0A815VUI7_ADIRI</name>
<dbReference type="SUPFAM" id="SSF101898">
    <property type="entry name" value="NHL repeat"/>
    <property type="match status" value="2"/>
</dbReference>
<evidence type="ECO:0000256" key="4">
    <source>
        <dbReference type="ARBA" id="ARBA00022989"/>
    </source>
</evidence>
<evidence type="ECO:0000256" key="1">
    <source>
        <dbReference type="ARBA" id="ARBA00004370"/>
    </source>
</evidence>
<dbReference type="Pfam" id="PF01436">
    <property type="entry name" value="NHL"/>
    <property type="match status" value="2"/>
</dbReference>
<feature type="repeat" description="NHL" evidence="6">
    <location>
        <begin position="200"/>
        <end position="223"/>
    </location>
</feature>
<dbReference type="PANTHER" id="PTHR24104:SF25">
    <property type="entry name" value="PROTEIN LIN-41"/>
    <property type="match status" value="1"/>
</dbReference>
<keyword evidence="2 7" id="KW-0812">Transmembrane</keyword>
<feature type="domain" description="G-protein coupled receptors family 1 profile" evidence="8">
    <location>
        <begin position="817"/>
        <end position="1084"/>
    </location>
</feature>
<dbReference type="Gene3D" id="2.120.10.30">
    <property type="entry name" value="TolB, C-terminal domain"/>
    <property type="match status" value="2"/>
</dbReference>
<evidence type="ECO:0000313" key="9">
    <source>
        <dbReference type="EMBL" id="CAF1535000.1"/>
    </source>
</evidence>
<evidence type="ECO:0000259" key="8">
    <source>
        <dbReference type="PROSITE" id="PS50262"/>
    </source>
</evidence>
<comment type="caution">
    <text evidence="9">The sequence shown here is derived from an EMBL/GenBank/DDBJ whole genome shotgun (WGS) entry which is preliminary data.</text>
</comment>
<keyword evidence="3" id="KW-0677">Repeat</keyword>
<dbReference type="Pfam" id="PF00001">
    <property type="entry name" value="7tm_1"/>
    <property type="match status" value="1"/>
</dbReference>
<keyword evidence="5 7" id="KW-0472">Membrane</keyword>